<reference evidence="7 8" key="1">
    <citation type="submission" date="2020-08" db="EMBL/GenBank/DDBJ databases">
        <title>Genomic Encyclopedia of Type Strains, Phase IV (KMG-IV): sequencing the most valuable type-strain genomes for metagenomic binning, comparative biology and taxonomic classification.</title>
        <authorList>
            <person name="Goeker M."/>
        </authorList>
    </citation>
    <scope>NUCLEOTIDE SEQUENCE [LARGE SCALE GENOMIC DNA]</scope>
    <source>
        <strain evidence="7 8">DSM 44197</strain>
    </source>
</reference>
<gene>
    <name evidence="7" type="ORF">HNR61_006521</name>
</gene>
<evidence type="ECO:0000256" key="3">
    <source>
        <dbReference type="ARBA" id="ARBA00022692"/>
    </source>
</evidence>
<sequence length="350" mass="35550">METIAAGAERTAPAVLSGAAAGTSRPRARRPRVRQGVTAALLLAALAAAALLIPTHTLATAFRDTRWEYVPVLAALSVLHYVFAALALRGVSGRALPLLPTTMAQFTAAAANRLTPGGLGAIAVNTRYLVCHGLPLARAAVAVAVMQVAGAPADLILLLLILGVDPDDRALHTMGDHAARAMTFLPPEPLLAAGAALLAAAALWGRRAARSAAVTRALAGLRDLARRPRDLLLTVTASAATTFVLGLAFALSALAVPGTGAGPGDVLPFLTAYLVGAAAAAAVPSPGGVGSTEAALTGALIALGVTAAPALQTVLLFRAITFWAPVPIGLLTSRTLRRPPEPRRDTAPER</sequence>
<dbReference type="PANTHER" id="PTHR39087:SF2">
    <property type="entry name" value="UPF0104 MEMBRANE PROTEIN MJ1595"/>
    <property type="match status" value="1"/>
</dbReference>
<proteinExistence type="predicted"/>
<dbReference type="GO" id="GO:0005886">
    <property type="term" value="C:plasma membrane"/>
    <property type="evidence" value="ECO:0007669"/>
    <property type="project" value="UniProtKB-SubCell"/>
</dbReference>
<feature type="transmembrane region" description="Helical" evidence="6">
    <location>
        <begin position="295"/>
        <end position="317"/>
    </location>
</feature>
<feature type="transmembrane region" description="Helical" evidence="6">
    <location>
        <begin position="69"/>
        <end position="88"/>
    </location>
</feature>
<keyword evidence="4 6" id="KW-1133">Transmembrane helix</keyword>
<evidence type="ECO:0000256" key="1">
    <source>
        <dbReference type="ARBA" id="ARBA00004651"/>
    </source>
</evidence>
<feature type="transmembrane region" description="Helical" evidence="6">
    <location>
        <begin position="231"/>
        <end position="254"/>
    </location>
</feature>
<keyword evidence="8" id="KW-1185">Reference proteome</keyword>
<dbReference type="Proteomes" id="UP000572680">
    <property type="component" value="Unassembled WGS sequence"/>
</dbReference>
<keyword evidence="5 6" id="KW-0472">Membrane</keyword>
<feature type="transmembrane region" description="Helical" evidence="6">
    <location>
        <begin position="37"/>
        <end position="57"/>
    </location>
</feature>
<organism evidence="7 8">
    <name type="scientific">Actinomadura namibiensis</name>
    <dbReference type="NCBI Taxonomy" id="182080"/>
    <lineage>
        <taxon>Bacteria</taxon>
        <taxon>Bacillati</taxon>
        <taxon>Actinomycetota</taxon>
        <taxon>Actinomycetes</taxon>
        <taxon>Streptosporangiales</taxon>
        <taxon>Thermomonosporaceae</taxon>
        <taxon>Actinomadura</taxon>
    </lineage>
</organism>
<feature type="transmembrane region" description="Helical" evidence="6">
    <location>
        <begin position="184"/>
        <end position="204"/>
    </location>
</feature>
<dbReference type="AlphaFoldDB" id="A0A7W3LV72"/>
<dbReference type="PANTHER" id="PTHR39087">
    <property type="entry name" value="UPF0104 MEMBRANE PROTEIN MJ1595"/>
    <property type="match status" value="1"/>
</dbReference>
<evidence type="ECO:0000313" key="7">
    <source>
        <dbReference type="EMBL" id="MBA8954864.1"/>
    </source>
</evidence>
<dbReference type="InterPro" id="IPR022791">
    <property type="entry name" value="L-PG_synthase/AglD"/>
</dbReference>
<evidence type="ECO:0000256" key="4">
    <source>
        <dbReference type="ARBA" id="ARBA00022989"/>
    </source>
</evidence>
<keyword evidence="3 6" id="KW-0812">Transmembrane</keyword>
<feature type="transmembrane region" description="Helical" evidence="6">
    <location>
        <begin position="136"/>
        <end position="164"/>
    </location>
</feature>
<dbReference type="RefSeq" id="WP_182846900.1">
    <property type="nucleotide sequence ID" value="NZ_JACJIA010000010.1"/>
</dbReference>
<evidence type="ECO:0000313" key="8">
    <source>
        <dbReference type="Proteomes" id="UP000572680"/>
    </source>
</evidence>
<evidence type="ECO:0000256" key="2">
    <source>
        <dbReference type="ARBA" id="ARBA00022475"/>
    </source>
</evidence>
<keyword evidence="2" id="KW-1003">Cell membrane</keyword>
<dbReference type="Pfam" id="PF03706">
    <property type="entry name" value="LPG_synthase_TM"/>
    <property type="match status" value="1"/>
</dbReference>
<feature type="transmembrane region" description="Helical" evidence="6">
    <location>
        <begin position="266"/>
        <end position="283"/>
    </location>
</feature>
<protein>
    <submittedName>
        <fullName evidence="7">Uncharacterized membrane protein YbhN (UPF0104 family)</fullName>
    </submittedName>
</protein>
<dbReference type="EMBL" id="JACJIA010000010">
    <property type="protein sequence ID" value="MBA8954864.1"/>
    <property type="molecule type" value="Genomic_DNA"/>
</dbReference>
<evidence type="ECO:0000256" key="6">
    <source>
        <dbReference type="SAM" id="Phobius"/>
    </source>
</evidence>
<name>A0A7W3LV72_ACTNM</name>
<comment type="caution">
    <text evidence="7">The sequence shown here is derived from an EMBL/GenBank/DDBJ whole genome shotgun (WGS) entry which is preliminary data.</text>
</comment>
<comment type="subcellular location">
    <subcellularLocation>
        <location evidence="1">Cell membrane</location>
        <topology evidence="1">Multi-pass membrane protein</topology>
    </subcellularLocation>
</comment>
<evidence type="ECO:0000256" key="5">
    <source>
        <dbReference type="ARBA" id="ARBA00023136"/>
    </source>
</evidence>
<accession>A0A7W3LV72</accession>